<gene>
    <name evidence="1" type="ORF">MRB53_021866</name>
</gene>
<organism evidence="1 2">
    <name type="scientific">Persea americana</name>
    <name type="common">Avocado</name>
    <dbReference type="NCBI Taxonomy" id="3435"/>
    <lineage>
        <taxon>Eukaryota</taxon>
        <taxon>Viridiplantae</taxon>
        <taxon>Streptophyta</taxon>
        <taxon>Embryophyta</taxon>
        <taxon>Tracheophyta</taxon>
        <taxon>Spermatophyta</taxon>
        <taxon>Magnoliopsida</taxon>
        <taxon>Magnoliidae</taxon>
        <taxon>Laurales</taxon>
        <taxon>Lauraceae</taxon>
        <taxon>Persea</taxon>
    </lineage>
</organism>
<evidence type="ECO:0000313" key="1">
    <source>
        <dbReference type="EMBL" id="KAJ8628543.1"/>
    </source>
</evidence>
<dbReference type="Proteomes" id="UP001234297">
    <property type="component" value="Chromosome 7"/>
</dbReference>
<keyword evidence="2" id="KW-1185">Reference proteome</keyword>
<name>A0ACC2L674_PERAE</name>
<dbReference type="EMBL" id="CM056815">
    <property type="protein sequence ID" value="KAJ8628543.1"/>
    <property type="molecule type" value="Genomic_DNA"/>
</dbReference>
<proteinExistence type="predicted"/>
<sequence length="190" mass="20657">MTGALWKPLQPLVSATLPNLPLHPLEVPPALGFWIPFLASILHQHLNPPIPTESQAGGSVRNAVQMNMDLAPESSATNNHLATPPEVEVNTKWLHLPESLDDAILMGHGAASGYRQQPNQPTNMAKFKVTRPNMTLALKLKGLNLETWDSLKQFIIIHEGTPFASSTFASPTSKIVIYDDSGLEREGGEA</sequence>
<protein>
    <submittedName>
        <fullName evidence="1">Uncharacterized protein</fullName>
    </submittedName>
</protein>
<evidence type="ECO:0000313" key="2">
    <source>
        <dbReference type="Proteomes" id="UP001234297"/>
    </source>
</evidence>
<comment type="caution">
    <text evidence="1">The sequence shown here is derived from an EMBL/GenBank/DDBJ whole genome shotgun (WGS) entry which is preliminary data.</text>
</comment>
<reference evidence="1 2" key="1">
    <citation type="journal article" date="2022" name="Hortic Res">
        <title>A haplotype resolved chromosomal level avocado genome allows analysis of novel avocado genes.</title>
        <authorList>
            <person name="Nath O."/>
            <person name="Fletcher S.J."/>
            <person name="Hayward A."/>
            <person name="Shaw L.M."/>
            <person name="Masouleh A.K."/>
            <person name="Furtado A."/>
            <person name="Henry R.J."/>
            <person name="Mitter N."/>
        </authorList>
    </citation>
    <scope>NUCLEOTIDE SEQUENCE [LARGE SCALE GENOMIC DNA]</scope>
    <source>
        <strain evidence="2">cv. Hass</strain>
    </source>
</reference>
<accession>A0ACC2L674</accession>